<dbReference type="PRINTS" id="PR00702">
    <property type="entry name" value="ACRIFLAVINRP"/>
</dbReference>
<dbReference type="Proteomes" id="UP000199519">
    <property type="component" value="Unassembled WGS sequence"/>
</dbReference>
<sequence length="1042" mass="116268">MQITKAAIKKNYITLTIITILIIAGVFSYIQLPKSENPGFVIKQATIITYLPGASPADMARLVSDEIEEKIKEIPELDYVESVNKTGFSLVTVSIDEKYRDLRPVWNSMRRKINDIKYKLPDNAQGPYINDEYGDVFGTILSVTGEDYSYAELEEIAEDMKEQLLTIEEVAKVNLVGKQEKRIYIDYDNDKLAALGISPYQLQQLLQSRNIILPGGSINVGSERIFLEPTGDFKEINSISDTLISLPNNTQVYLKDLAQVKQGYVDPPQTKMRVSNQNALGLAISLKGGKQITSLGPKVRKKIAQFKSQYPAGIKIETVYFQSDLVENKVKSFMANLIQSTLIVILVLLFFLGIKEGILVATSVPIVICITFFLMSLFEIGIDQVSLSALIISLGMLVDNSVVVTEAIIAKCEKGMDKFEAAIAAGKELKGPLLIASIVTCTAFSPIAFAKHSTAEFAGSIFKVVALALMTSWVLALTMIPLFMVLFLNIKGKEEHRYNKGIYQSHQFILRKLINHKIVFIFLLLVLLFLGVKGMDLVPKIFMPKDNKSMMAFEVELPQGTAIETTEKAARNIDNYITQNLQVPPQEKKVNLLQQLLSGGTITEYHQQGILDWSTYIGEGAPRFTLAYQAELNSPEYIYMLIDTTSAEQIEKLAQQLEQYTIQKFPGAKATAKKLELFPVGKPIQIRFFAKDKERLNQIVARVKDKLRETQGLSSITDNWGMKTKKIKIDIKQNRLEKASLTNRDVALTLQTILDGIPLTNYRNNEDNIPVVLRGEAARNISLDQLKTIQVYSQMTGKTVPLKQIADLKVVWEPSVIIRRNSINLMTVKANISQPNLTAKEVVNQLKPWLEKQAQDWGADVNYEFGGEVEESQESNEAIKEQLPLAALIILLMLVIQFNCYKKPLTIILVLPLAIVGVVIGLLVTEMNFGFMETLGLISLVGIIVNNSIVLIEQIEIELDELQQPPAQAVLEAAKQRLRPIFLTSATTICGLLPLWLSEDPLFGGMAVTLIFGLAFGLLITLVVVPVMYTIVHNIKLNNTDK</sequence>
<dbReference type="Gene3D" id="3.30.2090.10">
    <property type="entry name" value="Multidrug efflux transporter AcrB TolC docking domain, DN and DC subdomains"/>
    <property type="match status" value="2"/>
</dbReference>
<dbReference type="EMBL" id="SOAA01000001">
    <property type="protein sequence ID" value="TDS35310.1"/>
    <property type="molecule type" value="Genomic_DNA"/>
</dbReference>
<dbReference type="AlphaFoldDB" id="A0A1G6QBV9"/>
<keyword evidence="10" id="KW-1185">Reference proteome</keyword>
<dbReference type="SUPFAM" id="SSF82714">
    <property type="entry name" value="Multidrug efflux transporter AcrB TolC docking domain, DN and DC subdomains"/>
    <property type="match status" value="2"/>
</dbReference>
<dbReference type="Proteomes" id="UP000198945">
    <property type="component" value="Unassembled WGS sequence"/>
</dbReference>
<keyword evidence="1" id="KW-0472">Membrane</keyword>
<dbReference type="GO" id="GO:0005886">
    <property type="term" value="C:plasma membrane"/>
    <property type="evidence" value="ECO:0007669"/>
    <property type="project" value="TreeGrafter"/>
</dbReference>
<evidence type="ECO:0000313" key="9">
    <source>
        <dbReference type="Proteomes" id="UP000198945"/>
    </source>
</evidence>
<dbReference type="EMBL" id="QICM01000006">
    <property type="protein sequence ID" value="PXV67910.1"/>
    <property type="molecule type" value="Genomic_DNA"/>
</dbReference>
<feature type="transmembrane region" description="Helical" evidence="1">
    <location>
        <begin position="461"/>
        <end position="490"/>
    </location>
</feature>
<dbReference type="PANTHER" id="PTHR32063:SF18">
    <property type="entry name" value="CATION EFFLUX SYSTEM PROTEIN"/>
    <property type="match status" value="1"/>
</dbReference>
<dbReference type="RefSeq" id="WP_089716884.1">
    <property type="nucleotide sequence ID" value="NZ_FMYT01000017.1"/>
</dbReference>
<evidence type="ECO:0000256" key="1">
    <source>
        <dbReference type="SAM" id="Phobius"/>
    </source>
</evidence>
<keyword evidence="1" id="KW-0812">Transmembrane</keyword>
<dbReference type="InterPro" id="IPR027463">
    <property type="entry name" value="AcrB_DN_DC_subdom"/>
</dbReference>
<dbReference type="EMBL" id="FNEH01000009">
    <property type="protein sequence ID" value="SDI58218.1"/>
    <property type="molecule type" value="Genomic_DNA"/>
</dbReference>
<feature type="transmembrane region" description="Helical" evidence="1">
    <location>
        <begin position="883"/>
        <end position="900"/>
    </location>
</feature>
<name>A0A1G6QBV9_9FIRM</name>
<evidence type="ECO:0000313" key="4">
    <source>
        <dbReference type="EMBL" id="SDF35643.1"/>
    </source>
</evidence>
<evidence type="ECO:0000313" key="5">
    <source>
        <dbReference type="EMBL" id="SDI58218.1"/>
    </source>
</evidence>
<feature type="transmembrane region" description="Helical" evidence="1">
    <location>
        <begin position="333"/>
        <end position="351"/>
    </location>
</feature>
<evidence type="ECO:0000313" key="7">
    <source>
        <dbReference type="EMBL" id="TDS35310.1"/>
    </source>
</evidence>
<dbReference type="InterPro" id="IPR001036">
    <property type="entry name" value="Acrflvin-R"/>
</dbReference>
<evidence type="ECO:0000313" key="10">
    <source>
        <dbReference type="Proteomes" id="UP000199519"/>
    </source>
</evidence>
<dbReference type="SUPFAM" id="SSF82866">
    <property type="entry name" value="Multidrug efflux transporter AcrB transmembrane domain"/>
    <property type="match status" value="2"/>
</dbReference>
<dbReference type="Proteomes" id="UP000247389">
    <property type="component" value="Unassembled WGS sequence"/>
</dbReference>
<protein>
    <submittedName>
        <fullName evidence="3">Multidrug efflux pump subunit AcrB</fullName>
    </submittedName>
</protein>
<dbReference type="PANTHER" id="PTHR32063">
    <property type="match status" value="1"/>
</dbReference>
<evidence type="ECO:0000313" key="2">
    <source>
        <dbReference type="EMBL" id="PXV67910.1"/>
    </source>
</evidence>
<feature type="transmembrane region" description="Helical" evidence="1">
    <location>
        <begin position="931"/>
        <end position="952"/>
    </location>
</feature>
<feature type="transmembrane region" description="Helical" evidence="1">
    <location>
        <begin position="981"/>
        <end position="997"/>
    </location>
</feature>
<evidence type="ECO:0000313" key="11">
    <source>
        <dbReference type="Proteomes" id="UP000247389"/>
    </source>
</evidence>
<keyword evidence="1" id="KW-1133">Transmembrane helix</keyword>
<dbReference type="Proteomes" id="UP000295758">
    <property type="component" value="Unassembled WGS sequence"/>
</dbReference>
<reference evidence="7 12" key="4">
    <citation type="submission" date="2019-03" db="EMBL/GenBank/DDBJ databases">
        <title>Deep subsurface shale carbon reservoir microbial communities from Ohio and West Virginia, USA.</title>
        <authorList>
            <person name="Wrighton K."/>
        </authorList>
    </citation>
    <scope>NUCLEOTIDE SEQUENCE [LARGE SCALE GENOMIC DNA]</scope>
    <source>
        <strain evidence="7 12">UTICA-S4D12</strain>
    </source>
</reference>
<dbReference type="Proteomes" id="UP000324896">
    <property type="component" value="Unassembled WGS sequence"/>
</dbReference>
<dbReference type="Gene3D" id="3.30.70.1440">
    <property type="entry name" value="Multidrug efflux transporter AcrB pore domain"/>
    <property type="match status" value="1"/>
</dbReference>
<feature type="transmembrane region" description="Helical" evidence="1">
    <location>
        <begin position="12"/>
        <end position="30"/>
    </location>
</feature>
<gene>
    <name evidence="7" type="ORF">BY453_10124</name>
    <name evidence="2" type="ORF">C8C78_10636</name>
    <name evidence="3" type="ORF">SAMN04488597_11724</name>
    <name evidence="4" type="ORF">SAMN04488598_11060</name>
    <name evidence="6" type="ORF">SAMN04515652_11061</name>
    <name evidence="5" type="ORF">SAMN04515654_10921</name>
</gene>
<reference evidence="8 10" key="2">
    <citation type="submission" date="2016-10" db="EMBL/GenBank/DDBJ databases">
        <authorList>
            <person name="Varghese N."/>
            <person name="Submissions S."/>
        </authorList>
    </citation>
    <scope>NUCLEOTIDE SEQUENCE [LARGE SCALE GENOMIC DNA]</scope>
    <source>
        <strain evidence="3 13">WG10</strain>
        <strain evidence="4 10">WG2</strain>
        <strain evidence="6 8">WG5</strain>
    </source>
</reference>
<evidence type="ECO:0000313" key="8">
    <source>
        <dbReference type="Proteomes" id="UP000198612"/>
    </source>
</evidence>
<feature type="transmembrane region" description="Helical" evidence="1">
    <location>
        <begin position="390"/>
        <end position="410"/>
    </location>
</feature>
<feature type="transmembrane region" description="Helical" evidence="1">
    <location>
        <begin position="907"/>
        <end position="925"/>
    </location>
</feature>
<evidence type="ECO:0000313" key="12">
    <source>
        <dbReference type="Proteomes" id="UP000295758"/>
    </source>
</evidence>
<dbReference type="Gene3D" id="3.30.70.1430">
    <property type="entry name" value="Multidrug efflux transporter AcrB pore domain"/>
    <property type="match status" value="2"/>
</dbReference>
<feature type="transmembrane region" description="Helical" evidence="1">
    <location>
        <begin position="1003"/>
        <end position="1032"/>
    </location>
</feature>
<dbReference type="EMBL" id="FNBJ01000010">
    <property type="protein sequence ID" value="SDF35643.1"/>
    <property type="molecule type" value="Genomic_DNA"/>
</dbReference>
<dbReference type="SUPFAM" id="SSF82693">
    <property type="entry name" value="Multidrug efflux transporter AcrB pore domain, PN1, PN2, PC1 and PC2 subdomains"/>
    <property type="match status" value="2"/>
</dbReference>
<accession>A0A1G6QBV9</accession>
<evidence type="ECO:0000313" key="6">
    <source>
        <dbReference type="EMBL" id="SES89832.1"/>
    </source>
</evidence>
<feature type="transmembrane region" description="Helical" evidence="1">
    <location>
        <begin position="358"/>
        <end position="378"/>
    </location>
</feature>
<dbReference type="Proteomes" id="UP000198612">
    <property type="component" value="Unassembled WGS sequence"/>
</dbReference>
<reference evidence="5 9" key="1">
    <citation type="submission" date="2016-10" db="EMBL/GenBank/DDBJ databases">
        <authorList>
            <person name="de Groot N.N."/>
        </authorList>
    </citation>
    <scope>NUCLEOTIDE SEQUENCE [LARGE SCALE GENOMIC DNA]</scope>
    <source>
        <strain evidence="5 9">WG7</strain>
    </source>
</reference>
<evidence type="ECO:0000313" key="13">
    <source>
        <dbReference type="Proteomes" id="UP000324896"/>
    </source>
</evidence>
<feature type="transmembrane region" description="Helical" evidence="1">
    <location>
        <begin position="518"/>
        <end position="535"/>
    </location>
</feature>
<dbReference type="Gene3D" id="1.20.1640.10">
    <property type="entry name" value="Multidrug efflux transporter AcrB transmembrane domain"/>
    <property type="match status" value="2"/>
</dbReference>
<dbReference type="GO" id="GO:0042910">
    <property type="term" value="F:xenobiotic transmembrane transporter activity"/>
    <property type="evidence" value="ECO:0007669"/>
    <property type="project" value="TreeGrafter"/>
</dbReference>
<evidence type="ECO:0000313" key="3">
    <source>
        <dbReference type="EMBL" id="SDC89394.1"/>
    </source>
</evidence>
<reference evidence="2 11" key="3">
    <citation type="submission" date="2018-04" db="EMBL/GenBank/DDBJ databases">
        <title>Subsurface microbial communities from deep shales in Ohio and West Virginia, USA.</title>
        <authorList>
            <person name="Wrighton K."/>
        </authorList>
    </citation>
    <scope>NUCLEOTIDE SEQUENCE [LARGE SCALE GENOMIC DNA]</scope>
    <source>
        <strain evidence="2 11">MSL28</strain>
    </source>
</reference>
<dbReference type="Gene3D" id="3.30.70.1320">
    <property type="entry name" value="Multidrug efflux transporter AcrB pore domain like"/>
    <property type="match status" value="1"/>
</dbReference>
<dbReference type="Pfam" id="PF00873">
    <property type="entry name" value="ACR_tran"/>
    <property type="match status" value="2"/>
</dbReference>
<dbReference type="EMBL" id="FOHG01000010">
    <property type="protein sequence ID" value="SES89832.1"/>
    <property type="molecule type" value="Genomic_DNA"/>
</dbReference>
<proteinExistence type="predicted"/>
<organism evidence="3 13">
    <name type="scientific">Halanaerobium congolense</name>
    <dbReference type="NCBI Taxonomy" id="54121"/>
    <lineage>
        <taxon>Bacteria</taxon>
        <taxon>Bacillati</taxon>
        <taxon>Bacillota</taxon>
        <taxon>Clostridia</taxon>
        <taxon>Halanaerobiales</taxon>
        <taxon>Halanaerobiaceae</taxon>
        <taxon>Halanaerobium</taxon>
    </lineage>
</organism>
<dbReference type="EMBL" id="FMYT01000017">
    <property type="protein sequence ID" value="SDC89394.1"/>
    <property type="molecule type" value="Genomic_DNA"/>
</dbReference>
<feature type="transmembrane region" description="Helical" evidence="1">
    <location>
        <begin position="431"/>
        <end position="449"/>
    </location>
</feature>